<dbReference type="Proteomes" id="UP001153069">
    <property type="component" value="Unassembled WGS sequence"/>
</dbReference>
<evidence type="ECO:0000256" key="1">
    <source>
        <dbReference type="SAM" id="MobiDB-lite"/>
    </source>
</evidence>
<protein>
    <submittedName>
        <fullName evidence="2">Uncharacterized protein</fullName>
    </submittedName>
</protein>
<evidence type="ECO:0000313" key="3">
    <source>
        <dbReference type="Proteomes" id="UP001153069"/>
    </source>
</evidence>
<proteinExistence type="predicted"/>
<accession>A0A9N8EZ11</accession>
<keyword evidence="3" id="KW-1185">Reference proteome</keyword>
<name>A0A9N8EZ11_9STRA</name>
<dbReference type="OrthoDB" id="118114at2759"/>
<organism evidence="2 3">
    <name type="scientific">Seminavis robusta</name>
    <dbReference type="NCBI Taxonomy" id="568900"/>
    <lineage>
        <taxon>Eukaryota</taxon>
        <taxon>Sar</taxon>
        <taxon>Stramenopiles</taxon>
        <taxon>Ochrophyta</taxon>
        <taxon>Bacillariophyta</taxon>
        <taxon>Bacillariophyceae</taxon>
        <taxon>Bacillariophycidae</taxon>
        <taxon>Naviculales</taxon>
        <taxon>Naviculaceae</taxon>
        <taxon>Seminavis</taxon>
    </lineage>
</organism>
<dbReference type="EMBL" id="CAICTM010002590">
    <property type="protein sequence ID" value="CAB9529697.1"/>
    <property type="molecule type" value="Genomic_DNA"/>
</dbReference>
<comment type="caution">
    <text evidence="2">The sequence shown here is derived from an EMBL/GenBank/DDBJ whole genome shotgun (WGS) entry which is preliminary data.</text>
</comment>
<feature type="region of interest" description="Disordered" evidence="1">
    <location>
        <begin position="1"/>
        <end position="25"/>
    </location>
</feature>
<gene>
    <name evidence="2" type="ORF">SEMRO_2592_G332060.1</name>
</gene>
<dbReference type="AlphaFoldDB" id="A0A9N8EZ11"/>
<evidence type="ECO:0000313" key="2">
    <source>
        <dbReference type="EMBL" id="CAB9529697.1"/>
    </source>
</evidence>
<reference evidence="2" key="1">
    <citation type="submission" date="2020-06" db="EMBL/GenBank/DDBJ databases">
        <authorList>
            <consortium name="Plant Systems Biology data submission"/>
        </authorList>
    </citation>
    <scope>NUCLEOTIDE SEQUENCE</scope>
    <source>
        <strain evidence="2">D6</strain>
    </source>
</reference>
<sequence length="225" mass="25631">MANNANDGAFGLEDVPDLPEAPTEQPKYNRDYHRLFVKFMSWLHKRTYTKAARFQPSALAGIQPHHVADYLKWRAYGTTDVDFKDLEQNPLAAPLLLSKKERLFPFTCPSKVPHGMEPPAIQQVRSCERSGQGSQESGDSTPRQEVLCHQGFDGNEYRKVVHELYGKGALNRPSVSLHVEAEVHLITRTRHLQVEVSDYKPHPDFLLRSVARCIGRRIFQKNDNA</sequence>